<sequence>MFSCFDCVNGLLTSLHCRLKLV</sequence>
<evidence type="ECO:0000313" key="1">
    <source>
        <dbReference type="EnsemblMetazoa" id="AALB015011-PA"/>
    </source>
</evidence>
<dbReference type="Proteomes" id="UP000069272">
    <property type="component" value="Unassembled WGS sequence"/>
</dbReference>
<organism evidence="1 2">
    <name type="scientific">Anopheles albimanus</name>
    <name type="common">New world malaria mosquito</name>
    <dbReference type="NCBI Taxonomy" id="7167"/>
    <lineage>
        <taxon>Eukaryota</taxon>
        <taxon>Metazoa</taxon>
        <taxon>Ecdysozoa</taxon>
        <taxon>Arthropoda</taxon>
        <taxon>Hexapoda</taxon>
        <taxon>Insecta</taxon>
        <taxon>Pterygota</taxon>
        <taxon>Neoptera</taxon>
        <taxon>Endopterygota</taxon>
        <taxon>Diptera</taxon>
        <taxon>Nematocera</taxon>
        <taxon>Culicoidea</taxon>
        <taxon>Culicidae</taxon>
        <taxon>Anophelinae</taxon>
        <taxon>Anopheles</taxon>
    </lineage>
</organism>
<proteinExistence type="predicted"/>
<dbReference type="AlphaFoldDB" id="A0A182FZJ6"/>
<dbReference type="EnsemblMetazoa" id="AALB015011-RA">
    <property type="protein sequence ID" value="AALB015011-PA"/>
    <property type="gene ID" value="AALB015011"/>
</dbReference>
<keyword evidence="2" id="KW-1185">Reference proteome</keyword>
<accession>A0A182FZJ6</accession>
<protein>
    <submittedName>
        <fullName evidence="1">Uncharacterized protein</fullName>
    </submittedName>
</protein>
<reference evidence="2" key="1">
    <citation type="journal article" date="2017" name="G3 (Bethesda)">
        <title>The Physical Genome Mapping of Anopheles albimanus Corrected Scaffold Misassemblies and Identified Interarm Rearrangements in Genus Anopheles.</title>
        <authorList>
            <person name="Artemov G.N."/>
            <person name="Peery A.N."/>
            <person name="Jiang X."/>
            <person name="Tu Z."/>
            <person name="Stegniy V.N."/>
            <person name="Sharakhova M.V."/>
            <person name="Sharakhov I.V."/>
        </authorList>
    </citation>
    <scope>NUCLEOTIDE SEQUENCE [LARGE SCALE GENOMIC DNA]</scope>
    <source>
        <strain evidence="2">STECLA/ALBI9_A</strain>
    </source>
</reference>
<dbReference type="VEuPathDB" id="VectorBase:AALB015011"/>
<reference evidence="1" key="2">
    <citation type="submission" date="2022-08" db="UniProtKB">
        <authorList>
            <consortium name="EnsemblMetazoa"/>
        </authorList>
    </citation>
    <scope>IDENTIFICATION</scope>
    <source>
        <strain evidence="1">STECLA/ALBI9_A</strain>
    </source>
</reference>
<evidence type="ECO:0000313" key="2">
    <source>
        <dbReference type="Proteomes" id="UP000069272"/>
    </source>
</evidence>
<name>A0A182FZJ6_ANOAL</name>